<dbReference type="RefSeq" id="WP_013610281.1">
    <property type="nucleotide sequence ID" value="NC_015156.1"/>
</dbReference>
<evidence type="ECO:0000313" key="1">
    <source>
        <dbReference type="EMBL" id="CBJ93145.1"/>
    </source>
</evidence>
<dbReference type="EMBL" id="FP893246">
    <property type="protein sequence ID" value="CBJ93145.1"/>
    <property type="molecule type" value="Genomic_DNA"/>
</dbReference>
<reference evidence="1" key="1">
    <citation type="submission" date="2010-02" db="EMBL/GenBank/DDBJ databases">
        <authorList>
            <person name="Genoscope - CEA"/>
        </authorList>
    </citation>
    <scope>NUCLEOTIDE SEQUENCE</scope>
    <source>
        <plasmid evidence="1">VIBNI_pA</plasmid>
    </source>
</reference>
<geneLocation type="plasmid" evidence="1">
    <name>VIBNI_pA</name>
</geneLocation>
<accession>A0A9P1NJY4</accession>
<gene>
    <name evidence="1" type="ORF">VIBNI_0115</name>
</gene>
<dbReference type="InterPro" id="IPR010927">
    <property type="entry name" value="T4SS_TraH"/>
</dbReference>
<keyword evidence="1" id="KW-0614">Plasmid</keyword>
<dbReference type="Pfam" id="PF06122">
    <property type="entry name" value="TraH"/>
    <property type="match status" value="1"/>
</dbReference>
<proteinExistence type="predicted"/>
<dbReference type="AlphaFoldDB" id="A0A9P1NJY4"/>
<name>A0A9P1NJY4_9VIBR</name>
<sequence>MKRQCASLSFPPAESFTVVILGLVLCLGGPIRLAHAKGVEGSLNAFFDDLGYHTNVTHPVAFKGQSAHHYQGGSLYVRTSIQNAQLAAVTLPAISAGCGGIDAFMGGFSHINSDQLVQFGKAVVANAKPFAVDLALQTWAPQIKQIRDNLQSIADRWLNQSINSCETAQAALGGLAAFTGPQVKRHVCATMGTQNNAFADWVAAQHECGVGGQAQAQLELARHDPALQDVARVAHNLVWSGIMKNAFLADDPGLGEFLMSLTGTQIYGETGAPHYYPSLLTDNNNLIQALLEGGDVDVYRCDETEACLTPDKTTATLDEVSGLQSRIRATLEALYHALLNDQSLTPEQKAFLEYTETPVLSVFKSAAVADRYPNLSAYSRVIAIELLNRYLKGMLNTVQGSMVNTTLDPTDTDRILRDIDRARTFTDGLNDDAITQILQQQKLIERHQANDKDYRKRLSDRLQQNLTFGENLS</sequence>
<organism evidence="1">
    <name type="scientific">Vibrio nigripulchritudo</name>
    <dbReference type="NCBI Taxonomy" id="28173"/>
    <lineage>
        <taxon>Bacteria</taxon>
        <taxon>Pseudomonadati</taxon>
        <taxon>Pseudomonadota</taxon>
        <taxon>Gammaproteobacteria</taxon>
        <taxon>Vibrionales</taxon>
        <taxon>Vibrionaceae</taxon>
        <taxon>Vibrio</taxon>
    </lineage>
</organism>
<protein>
    <submittedName>
        <fullName evidence="1">Conjugative transfer protein TraH</fullName>
    </submittedName>
</protein>